<evidence type="ECO:0000313" key="3">
    <source>
        <dbReference type="Proteomes" id="UP000191056"/>
    </source>
</evidence>
<protein>
    <submittedName>
        <fullName evidence="2">Uncharacterized protein</fullName>
    </submittedName>
</protein>
<proteinExistence type="predicted"/>
<keyword evidence="1" id="KW-0472">Membrane</keyword>
<sequence length="35" mass="3941">MSNVKFMVPEMFAGILLLSVLGVVLNYFWCGFKGE</sequence>
<evidence type="ECO:0000256" key="1">
    <source>
        <dbReference type="SAM" id="Phobius"/>
    </source>
</evidence>
<keyword evidence="1" id="KW-1133">Transmembrane helix</keyword>
<evidence type="ECO:0000313" key="2">
    <source>
        <dbReference type="EMBL" id="OPJ60945.1"/>
    </source>
</evidence>
<accession>A0A1V4IME7</accession>
<reference evidence="2 3" key="1">
    <citation type="submission" date="2017-03" db="EMBL/GenBank/DDBJ databases">
        <title>Genome sequence of Clostridium chromiireducens DSM 23318.</title>
        <authorList>
            <person name="Poehlein A."/>
            <person name="Daniel R."/>
        </authorList>
    </citation>
    <scope>NUCLEOTIDE SEQUENCE [LARGE SCALE GENOMIC DNA]</scope>
    <source>
        <strain evidence="2 3">DSM 23318</strain>
    </source>
</reference>
<gene>
    <name evidence="2" type="ORF">CLCHR_27580</name>
</gene>
<organism evidence="2 3">
    <name type="scientific">Clostridium chromiireducens</name>
    <dbReference type="NCBI Taxonomy" id="225345"/>
    <lineage>
        <taxon>Bacteria</taxon>
        <taxon>Bacillati</taxon>
        <taxon>Bacillota</taxon>
        <taxon>Clostridia</taxon>
        <taxon>Eubacteriales</taxon>
        <taxon>Clostridiaceae</taxon>
        <taxon>Clostridium</taxon>
    </lineage>
</organism>
<dbReference type="EMBL" id="MZGT01000035">
    <property type="protein sequence ID" value="OPJ60945.1"/>
    <property type="molecule type" value="Genomic_DNA"/>
</dbReference>
<dbReference type="Proteomes" id="UP000191056">
    <property type="component" value="Unassembled WGS sequence"/>
</dbReference>
<comment type="caution">
    <text evidence="2">The sequence shown here is derived from an EMBL/GenBank/DDBJ whole genome shotgun (WGS) entry which is preliminary data.</text>
</comment>
<dbReference type="AlphaFoldDB" id="A0A1V4IME7"/>
<keyword evidence="1" id="KW-0812">Transmembrane</keyword>
<feature type="transmembrane region" description="Helical" evidence="1">
    <location>
        <begin position="12"/>
        <end position="32"/>
    </location>
</feature>
<keyword evidence="3" id="KW-1185">Reference proteome</keyword>
<name>A0A1V4IME7_9CLOT</name>